<reference evidence="1 2" key="1">
    <citation type="submission" date="2014-03" db="EMBL/GenBank/DDBJ databases">
        <title>Draft genome sequence of Deinococcus phoenicis 1P10ME.</title>
        <authorList>
            <person name="Stepanov V.G."/>
            <person name="Vaishampayan P."/>
            <person name="Venkateswaran K."/>
            <person name="Fox G.E."/>
        </authorList>
    </citation>
    <scope>NUCLEOTIDE SEQUENCE [LARGE SCALE GENOMIC DNA]</scope>
    <source>
        <strain evidence="1 2">1P10ME</strain>
    </source>
</reference>
<comment type="caution">
    <text evidence="1">The sequence shown here is derived from an EMBL/GenBank/DDBJ whole genome shotgun (WGS) entry which is preliminary data.</text>
</comment>
<dbReference type="EMBL" id="JHAC01000009">
    <property type="protein sequence ID" value="EYB69268.1"/>
    <property type="molecule type" value="Genomic_DNA"/>
</dbReference>
<sequence length="45" mass="4947">MTSLEYGAVYRVPTNNHYRAAAVFRDGCIISVITDSAGPMLDKQN</sequence>
<dbReference type="Proteomes" id="UP000020492">
    <property type="component" value="Unassembled WGS sequence"/>
</dbReference>
<dbReference type="AlphaFoldDB" id="A0A016QT71"/>
<gene>
    <name evidence="1" type="ORF">DEIPH_ctg009orf0006</name>
</gene>
<evidence type="ECO:0000313" key="1">
    <source>
        <dbReference type="EMBL" id="EYB69268.1"/>
    </source>
</evidence>
<organism evidence="1 2">
    <name type="scientific">Deinococcus phoenicis</name>
    <dbReference type="NCBI Taxonomy" id="1476583"/>
    <lineage>
        <taxon>Bacteria</taxon>
        <taxon>Thermotogati</taxon>
        <taxon>Deinococcota</taxon>
        <taxon>Deinococci</taxon>
        <taxon>Deinococcales</taxon>
        <taxon>Deinococcaceae</taxon>
        <taxon>Deinococcus</taxon>
    </lineage>
</organism>
<protein>
    <submittedName>
        <fullName evidence="1">Uncharacterized protein</fullName>
    </submittedName>
</protein>
<dbReference type="RefSeq" id="WP_161636024.1">
    <property type="nucleotide sequence ID" value="NZ_JHAC01000009.1"/>
</dbReference>
<evidence type="ECO:0000313" key="2">
    <source>
        <dbReference type="Proteomes" id="UP000020492"/>
    </source>
</evidence>
<dbReference type="PATRIC" id="fig|1476583.3.peg.581"/>
<proteinExistence type="predicted"/>
<name>A0A016QT71_9DEIO</name>
<dbReference type="STRING" id="1476583.DEIPH_ctg009orf0006"/>
<keyword evidence="2" id="KW-1185">Reference proteome</keyword>
<accession>A0A016QT71</accession>